<gene>
    <name evidence="11" type="ORF">SPAPADRAFT_132284</name>
</gene>
<comment type="similarity">
    <text evidence="2">Belongs to the DNA repair enzymes AP/ExoA family.</text>
</comment>
<feature type="binding site" evidence="7">
    <location>
        <position position="66"/>
    </location>
    <ligand>
        <name>Mg(2+)</name>
        <dbReference type="ChEBI" id="CHEBI:18420"/>
        <label>1</label>
    </ligand>
</feature>
<keyword evidence="11" id="KW-0255">Endonuclease</keyword>
<feature type="site" description="Transition state stabilizer" evidence="8">
    <location>
        <position position="232"/>
    </location>
</feature>
<dbReference type="Proteomes" id="UP000000709">
    <property type="component" value="Unassembled WGS sequence"/>
</dbReference>
<dbReference type="KEGG" id="spaa:SPAPADRAFT_132284"/>
<dbReference type="PANTHER" id="PTHR22748:SF4">
    <property type="entry name" value="DNA-(APURINIC OR APYRIMIDINIC SITE) ENDONUCLEASE 2"/>
    <property type="match status" value="1"/>
</dbReference>
<keyword evidence="4" id="KW-0378">Hydrolase</keyword>
<organism evidence="12">
    <name type="scientific">Spathaspora passalidarum (strain NRRL Y-27907 / 11-Y1)</name>
    <dbReference type="NCBI Taxonomy" id="619300"/>
    <lineage>
        <taxon>Eukaryota</taxon>
        <taxon>Fungi</taxon>
        <taxon>Dikarya</taxon>
        <taxon>Ascomycota</taxon>
        <taxon>Saccharomycotina</taxon>
        <taxon>Pichiomycetes</taxon>
        <taxon>Debaryomycetaceae</taxon>
        <taxon>Spathaspora</taxon>
    </lineage>
</organism>
<dbReference type="InterPro" id="IPR005135">
    <property type="entry name" value="Endo/exonuclease/phosphatase"/>
</dbReference>
<keyword evidence="3 7" id="KW-0479">Metal-binding</keyword>
<feature type="active site" description="Proton donor/acceptor" evidence="6">
    <location>
        <position position="230"/>
    </location>
</feature>
<feature type="domain" description="Endonuclease/exonuclease/phosphatase" evidence="10">
    <location>
        <begin position="27"/>
        <end position="371"/>
    </location>
</feature>
<dbReference type="InParanoid" id="G3AGD2"/>
<evidence type="ECO:0000256" key="5">
    <source>
        <dbReference type="ARBA" id="ARBA00022842"/>
    </source>
</evidence>
<dbReference type="InterPro" id="IPR020848">
    <property type="entry name" value="AP_endonuclease_F1_CS"/>
</dbReference>
<dbReference type="AlphaFoldDB" id="G3AGD2"/>
<protein>
    <submittedName>
        <fullName evidence="11">AP endonuclease</fullName>
    </submittedName>
</protein>
<dbReference type="GO" id="GO:0008311">
    <property type="term" value="F:double-stranded DNA 3'-5' DNA exonuclease activity"/>
    <property type="evidence" value="ECO:0007669"/>
    <property type="project" value="EnsemblFungi"/>
</dbReference>
<dbReference type="GO" id="GO:0008081">
    <property type="term" value="F:phosphoric diester hydrolase activity"/>
    <property type="evidence" value="ECO:0007669"/>
    <property type="project" value="EnsemblFungi"/>
</dbReference>
<dbReference type="GO" id="GO:0003906">
    <property type="term" value="F:DNA-(apurinic or apyrimidinic site) endonuclease activity"/>
    <property type="evidence" value="ECO:0007669"/>
    <property type="project" value="EnsemblFungi"/>
</dbReference>
<evidence type="ECO:0000256" key="2">
    <source>
        <dbReference type="ARBA" id="ARBA00007092"/>
    </source>
</evidence>
<feature type="binding site" evidence="7">
    <location>
        <position position="30"/>
    </location>
    <ligand>
        <name>Mg(2+)</name>
        <dbReference type="ChEBI" id="CHEBI:18420"/>
        <label>1</label>
    </ligand>
</feature>
<keyword evidence="12" id="KW-1185">Reference proteome</keyword>
<dbReference type="Gene3D" id="3.60.10.10">
    <property type="entry name" value="Endonuclease/exonuclease/phosphatase"/>
    <property type="match status" value="1"/>
</dbReference>
<dbReference type="RefSeq" id="XP_007372683.1">
    <property type="nucleotide sequence ID" value="XM_007372621.1"/>
</dbReference>
<feature type="active site" description="Proton acceptor" evidence="6">
    <location>
        <position position="371"/>
    </location>
</feature>
<feature type="site" description="Interaction with DNA substrate" evidence="8">
    <location>
        <position position="371"/>
    </location>
</feature>
<feature type="binding site" evidence="7">
    <location>
        <position position="232"/>
    </location>
    <ligand>
        <name>Mg(2+)</name>
        <dbReference type="ChEBI" id="CHEBI:18420"/>
        <label>1</label>
    </ligand>
</feature>
<feature type="site" description="Important for catalytic activity" evidence="8">
    <location>
        <position position="344"/>
    </location>
</feature>
<evidence type="ECO:0000256" key="4">
    <source>
        <dbReference type="ARBA" id="ARBA00022801"/>
    </source>
</evidence>
<keyword evidence="11" id="KW-0540">Nuclease</keyword>
<feature type="active site" evidence="6">
    <location>
        <position position="188"/>
    </location>
</feature>
<comment type="cofactor">
    <cofactor evidence="7">
        <name>Mg(2+)</name>
        <dbReference type="ChEBI" id="CHEBI:18420"/>
    </cofactor>
    <cofactor evidence="7">
        <name>Mn(2+)</name>
        <dbReference type="ChEBI" id="CHEBI:29035"/>
    </cofactor>
    <text evidence="7">Probably binds two magnesium or manganese ions per subunit.</text>
</comment>
<dbReference type="STRING" id="619300.G3AGD2"/>
<dbReference type="OrthoDB" id="391817at2759"/>
<dbReference type="GeneID" id="18869649"/>
<dbReference type="GO" id="GO:0003677">
    <property type="term" value="F:DNA binding"/>
    <property type="evidence" value="ECO:0007669"/>
    <property type="project" value="InterPro"/>
</dbReference>
<dbReference type="PANTHER" id="PTHR22748">
    <property type="entry name" value="AP ENDONUCLEASE"/>
    <property type="match status" value="1"/>
</dbReference>
<dbReference type="GO" id="GO:0005634">
    <property type="term" value="C:nucleus"/>
    <property type="evidence" value="ECO:0007669"/>
    <property type="project" value="TreeGrafter"/>
</dbReference>
<feature type="region of interest" description="Disordered" evidence="9">
    <location>
        <begin position="428"/>
        <end position="484"/>
    </location>
</feature>
<dbReference type="InterPro" id="IPR004808">
    <property type="entry name" value="AP_endonuc_1"/>
</dbReference>
<dbReference type="PROSITE" id="PS00728">
    <property type="entry name" value="AP_NUCLEASE_F1_3"/>
    <property type="match status" value="1"/>
</dbReference>
<evidence type="ECO:0000259" key="10">
    <source>
        <dbReference type="Pfam" id="PF03372"/>
    </source>
</evidence>
<evidence type="ECO:0000313" key="11">
    <source>
        <dbReference type="EMBL" id="EGW35271.1"/>
    </source>
</evidence>
<evidence type="ECO:0000256" key="9">
    <source>
        <dbReference type="SAM" id="MobiDB-lite"/>
    </source>
</evidence>
<dbReference type="eggNOG" id="KOG1294">
    <property type="taxonomic scope" value="Eukaryota"/>
</dbReference>
<name>G3AGD2_SPAPN</name>
<dbReference type="EMBL" id="GL996499">
    <property type="protein sequence ID" value="EGW35271.1"/>
    <property type="molecule type" value="Genomic_DNA"/>
</dbReference>
<feature type="binding site" evidence="7">
    <location>
        <position position="230"/>
    </location>
    <ligand>
        <name>Mg(2+)</name>
        <dbReference type="ChEBI" id="CHEBI:18420"/>
        <label>1</label>
    </ligand>
</feature>
<sequence>MNIKDLQTQDPLNKIHRKKSSQSVRFVTFNVNGAKTLFNYHPWTKFNNDLNSVFTSLQADVITLQELKVSPSNLSTIKDVGHLQNYKSFISLPRVKKGYSGVGVFVRIPQENESNAVKRSLTVVKAEEGITGWLCPRNSKLSYRTMDKEQQIGGYVDDLDSQQGLNLDSEGRCVVIEFTNNLVVFSLYCPANSSGTEEGEEFRLKFMKVLFERCYNLKFKLGKEVLIMGDINISTDLIDHAQTIEDMVLNRLGKNSPNGNNFETINYEQCCDFKKSTPARHLLNEYVIPGLWHDLSLQSSPSDSHRKQFLYDTTRFLQGRRMKMYTVWNTLTNSRAVNFGSRIDLILTSSYHMVKSVSQADIWEFILGSDHCPVFTDFEAGYDDLKQEEEVVLPCVTLPFEAKLHYKLTKNRDISSLFAPRKSKSTDSVEVTPLSDSANSQSSTQAEDSASEQPAKRPKLNYVSRKVDKSQKKGNQKSISSFFS</sequence>
<evidence type="ECO:0000256" key="6">
    <source>
        <dbReference type="PIRSR" id="PIRSR604808-1"/>
    </source>
</evidence>
<dbReference type="InterPro" id="IPR036691">
    <property type="entry name" value="Endo/exonu/phosph_ase_sf"/>
</dbReference>
<accession>G3AGD2</accession>
<dbReference type="GO" id="GO:0046872">
    <property type="term" value="F:metal ion binding"/>
    <property type="evidence" value="ECO:0007669"/>
    <property type="project" value="UniProtKB-KW"/>
</dbReference>
<dbReference type="FunCoup" id="G3AGD2">
    <property type="interactions" value="491"/>
</dbReference>
<reference evidence="11 12" key="1">
    <citation type="journal article" date="2011" name="Proc. Natl. Acad. Sci. U.S.A.">
        <title>Comparative genomics of xylose-fermenting fungi for enhanced biofuel production.</title>
        <authorList>
            <person name="Wohlbach D.J."/>
            <person name="Kuo A."/>
            <person name="Sato T.K."/>
            <person name="Potts K.M."/>
            <person name="Salamov A.A."/>
            <person name="LaButti K.M."/>
            <person name="Sun H."/>
            <person name="Clum A."/>
            <person name="Pangilinan J.L."/>
            <person name="Lindquist E.A."/>
            <person name="Lucas S."/>
            <person name="Lapidus A."/>
            <person name="Jin M."/>
            <person name="Gunawan C."/>
            <person name="Balan V."/>
            <person name="Dale B.E."/>
            <person name="Jeffries T.W."/>
            <person name="Zinkel R."/>
            <person name="Barry K.W."/>
            <person name="Grigoriev I.V."/>
            <person name="Gasch A.P."/>
        </authorList>
    </citation>
    <scope>NUCLEOTIDE SEQUENCE [LARGE SCALE GENOMIC DNA]</scope>
    <source>
        <strain evidence="12">NRRL Y-27907 / 11-Y1</strain>
    </source>
</reference>
<evidence type="ECO:0000256" key="3">
    <source>
        <dbReference type="ARBA" id="ARBA00022723"/>
    </source>
</evidence>
<evidence type="ECO:0000313" key="12">
    <source>
        <dbReference type="Proteomes" id="UP000000709"/>
    </source>
</evidence>
<keyword evidence="7" id="KW-0464">Manganese</keyword>
<dbReference type="SUPFAM" id="SSF56219">
    <property type="entry name" value="DNase I-like"/>
    <property type="match status" value="1"/>
</dbReference>
<dbReference type="PROSITE" id="PS51435">
    <property type="entry name" value="AP_NUCLEASE_F1_4"/>
    <property type="match status" value="1"/>
</dbReference>
<feature type="binding site" evidence="7">
    <location>
        <position position="371"/>
    </location>
    <ligand>
        <name>Mg(2+)</name>
        <dbReference type="ChEBI" id="CHEBI:18420"/>
        <label>1</label>
    </ligand>
</feature>
<feature type="compositionally biased region" description="Polar residues" evidence="9">
    <location>
        <begin position="428"/>
        <end position="452"/>
    </location>
</feature>
<evidence type="ECO:0000256" key="7">
    <source>
        <dbReference type="PIRSR" id="PIRSR604808-2"/>
    </source>
</evidence>
<proteinExistence type="inferred from homology"/>
<evidence type="ECO:0000256" key="1">
    <source>
        <dbReference type="ARBA" id="ARBA00001936"/>
    </source>
</evidence>
<dbReference type="HOGENOM" id="CLU_010374_0_0_1"/>
<keyword evidence="5 7" id="KW-0460">Magnesium</keyword>
<comment type="cofactor">
    <cofactor evidence="1">
        <name>Mn(2+)</name>
        <dbReference type="ChEBI" id="CHEBI:29035"/>
    </cofactor>
</comment>
<feature type="binding site" evidence="7">
    <location>
        <position position="370"/>
    </location>
    <ligand>
        <name>Mg(2+)</name>
        <dbReference type="ChEBI" id="CHEBI:18420"/>
        <label>1</label>
    </ligand>
</feature>
<dbReference type="OMA" id="YTVWNTL"/>
<evidence type="ECO:0000256" key="8">
    <source>
        <dbReference type="PIRSR" id="PIRSR604808-3"/>
    </source>
</evidence>
<dbReference type="Pfam" id="PF03372">
    <property type="entry name" value="Exo_endo_phos"/>
    <property type="match status" value="1"/>
</dbReference>
<dbReference type="GO" id="GO:0006284">
    <property type="term" value="P:base-excision repair"/>
    <property type="evidence" value="ECO:0007669"/>
    <property type="project" value="EnsemblFungi"/>
</dbReference>